<dbReference type="OrthoDB" id="5380902at2"/>
<keyword evidence="1" id="KW-0175">Coiled coil</keyword>
<evidence type="ECO:0000256" key="1">
    <source>
        <dbReference type="SAM" id="Coils"/>
    </source>
</evidence>
<evidence type="ECO:0000256" key="2">
    <source>
        <dbReference type="SAM" id="MobiDB-lite"/>
    </source>
</evidence>
<dbReference type="InterPro" id="IPR036457">
    <property type="entry name" value="PPM-type-like_dom_sf"/>
</dbReference>
<gene>
    <name evidence="4" type="ORF">SAMN05443429_103195</name>
</gene>
<feature type="compositionally biased region" description="Basic and acidic residues" evidence="2">
    <location>
        <begin position="464"/>
        <end position="481"/>
    </location>
</feature>
<proteinExistence type="predicted"/>
<dbReference type="Gene3D" id="3.60.40.10">
    <property type="entry name" value="PPM-type phosphatase domain"/>
    <property type="match status" value="1"/>
</dbReference>
<evidence type="ECO:0000256" key="3">
    <source>
        <dbReference type="SAM" id="Phobius"/>
    </source>
</evidence>
<dbReference type="AlphaFoldDB" id="A0A1M6DCA1"/>
<keyword evidence="3" id="KW-1133">Transmembrane helix</keyword>
<feature type="coiled-coil region" evidence="1">
    <location>
        <begin position="273"/>
        <end position="320"/>
    </location>
</feature>
<feature type="compositionally biased region" description="Basic and acidic residues" evidence="2">
    <location>
        <begin position="357"/>
        <end position="374"/>
    </location>
</feature>
<accession>A0A1M6DCA1</accession>
<reference evidence="4 5" key="1">
    <citation type="submission" date="2016-11" db="EMBL/GenBank/DDBJ databases">
        <authorList>
            <person name="Jaros S."/>
            <person name="Januszkiewicz K."/>
            <person name="Wedrychowicz H."/>
        </authorList>
    </citation>
    <scope>NUCLEOTIDE SEQUENCE [LARGE SCALE GENOMIC DNA]</scope>
    <source>
        <strain evidence="4 5">DSM 25479</strain>
    </source>
</reference>
<dbReference type="Proteomes" id="UP000184335">
    <property type="component" value="Unassembled WGS sequence"/>
</dbReference>
<name>A0A1M6DCA1_9FLAO</name>
<evidence type="ECO:0000313" key="4">
    <source>
        <dbReference type="EMBL" id="SHI70894.1"/>
    </source>
</evidence>
<feature type="transmembrane region" description="Helical" evidence="3">
    <location>
        <begin position="314"/>
        <end position="337"/>
    </location>
</feature>
<sequence length="481" mass="54701">MEAKIFQLHKRTAECFENIQDKYSIDLQNGIYSIADGATQGYRSEIWADILVKGFQENPDFNENVLLNLLQNLEKEFSSIEFPEQTDPALKVLDLRKRQEGAFSTFLGLSIQDQLVRFISSGDVCFFIISENQVLSYPFNTIEALDKDKGFIGTSRIKKGEIKPELFNTGEIRLKPGHRLLLATDAIARYIFRNPHSLTALTELENYEKFFDFIIKKWDAKELEEDDITLMILEPEKADRLTEFLPKADFKFPKEDSNVVIIDPNNELTPEEMKQIQQQLVQLSLQITSLNQSLASSQNENRLRSELENLRKKLTAALAVATISLLLALSALSFLLLKNLLIKKDGKPTENTATIESVKEQNRVPAENERRENSTTENPGTIEYESEIREKEETSKTEAAKTRSKDIVSENNSTRRDGEKAKGPEETNRKSTSTDEKKPAEKTESKKGEETAEKKTDVATTAESQKKEQSKQDNAESESKK</sequence>
<feature type="region of interest" description="Disordered" evidence="2">
    <location>
        <begin position="352"/>
        <end position="481"/>
    </location>
</feature>
<dbReference type="STRING" id="1118202.SAMN05443429_103195"/>
<evidence type="ECO:0008006" key="6">
    <source>
        <dbReference type="Google" id="ProtNLM"/>
    </source>
</evidence>
<dbReference type="RefSeq" id="WP_073178946.1">
    <property type="nucleotide sequence ID" value="NZ_FQYI01000003.1"/>
</dbReference>
<evidence type="ECO:0000313" key="5">
    <source>
        <dbReference type="Proteomes" id="UP000184335"/>
    </source>
</evidence>
<protein>
    <recommendedName>
        <fullName evidence="6">Serine/threonine protein phosphatase PrpC</fullName>
    </recommendedName>
</protein>
<dbReference type="SUPFAM" id="SSF81606">
    <property type="entry name" value="PP2C-like"/>
    <property type="match status" value="1"/>
</dbReference>
<feature type="compositionally biased region" description="Basic and acidic residues" evidence="2">
    <location>
        <begin position="386"/>
        <end position="457"/>
    </location>
</feature>
<keyword evidence="3" id="KW-0812">Transmembrane</keyword>
<dbReference type="EMBL" id="FQYI01000003">
    <property type="protein sequence ID" value="SHI70894.1"/>
    <property type="molecule type" value="Genomic_DNA"/>
</dbReference>
<keyword evidence="3" id="KW-0472">Membrane</keyword>
<organism evidence="4 5">
    <name type="scientific">Cruoricaptor ignavus</name>
    <dbReference type="NCBI Taxonomy" id="1118202"/>
    <lineage>
        <taxon>Bacteria</taxon>
        <taxon>Pseudomonadati</taxon>
        <taxon>Bacteroidota</taxon>
        <taxon>Flavobacteriia</taxon>
        <taxon>Flavobacteriales</taxon>
        <taxon>Weeksellaceae</taxon>
        <taxon>Cruoricaptor</taxon>
    </lineage>
</organism>
<keyword evidence="5" id="KW-1185">Reference proteome</keyword>